<gene>
    <name evidence="2" type="ORF">ACFOW6_11925</name>
</gene>
<feature type="domain" description="TnsA endonuclease N-terminal" evidence="1">
    <location>
        <begin position="14"/>
        <end position="88"/>
    </location>
</feature>
<sequence>MEKDYLYLLEYDFNVVSFYPQPEVMKLEVEGRSVKHIPDFLVEYSDGHYELVEVKYRKQAKKQKYRNVARAAKRAAWERGINYRLLTEYSIRKQPLLRNCQSLFSYRERELSDVSSMAVRHALPSCPISLGDVCRLVDCNYYMGLAIIANRILKTDLSEEINSETLVIVNWENHNDYL</sequence>
<protein>
    <submittedName>
        <fullName evidence="2">TnsA endonuclease N-terminal domain-containing protein</fullName>
    </submittedName>
</protein>
<comment type="caution">
    <text evidence="2">The sequence shown here is derived from an EMBL/GenBank/DDBJ whole genome shotgun (WGS) entry which is preliminary data.</text>
</comment>
<reference evidence="3" key="1">
    <citation type="journal article" date="2019" name="Int. J. Syst. Evol. Microbiol.">
        <title>The Global Catalogue of Microorganisms (GCM) 10K type strain sequencing project: providing services to taxonomists for standard genome sequencing and annotation.</title>
        <authorList>
            <consortium name="The Broad Institute Genomics Platform"/>
            <consortium name="The Broad Institute Genome Sequencing Center for Infectious Disease"/>
            <person name="Wu L."/>
            <person name="Ma J."/>
        </authorList>
    </citation>
    <scope>NUCLEOTIDE SEQUENCE [LARGE SCALE GENOMIC DNA]</scope>
    <source>
        <strain evidence="3">CECT 8472</strain>
    </source>
</reference>
<dbReference type="GO" id="GO:0004519">
    <property type="term" value="F:endonuclease activity"/>
    <property type="evidence" value="ECO:0007669"/>
    <property type="project" value="UniProtKB-KW"/>
</dbReference>
<dbReference type="RefSeq" id="WP_382422595.1">
    <property type="nucleotide sequence ID" value="NZ_JBHSCW010000006.1"/>
</dbReference>
<name>A0ABV8UN29_9PROT</name>
<evidence type="ECO:0000313" key="2">
    <source>
        <dbReference type="EMBL" id="MFC4352248.1"/>
    </source>
</evidence>
<keyword evidence="3" id="KW-1185">Reference proteome</keyword>
<accession>A0ABV8UN29</accession>
<dbReference type="EMBL" id="JBHSCW010000006">
    <property type="protein sequence ID" value="MFC4352248.1"/>
    <property type="molecule type" value="Genomic_DNA"/>
</dbReference>
<dbReference type="InterPro" id="IPR014833">
    <property type="entry name" value="TnsA_N"/>
</dbReference>
<dbReference type="Pfam" id="PF08722">
    <property type="entry name" value="Tn7_TnsA-like_N"/>
    <property type="match status" value="1"/>
</dbReference>
<dbReference type="Proteomes" id="UP001595799">
    <property type="component" value="Unassembled WGS sequence"/>
</dbReference>
<proteinExistence type="predicted"/>
<evidence type="ECO:0000313" key="3">
    <source>
        <dbReference type="Proteomes" id="UP001595799"/>
    </source>
</evidence>
<keyword evidence="2" id="KW-0255">Endonuclease</keyword>
<organism evidence="2 3">
    <name type="scientific">Fodinicurvata halophila</name>
    <dbReference type="NCBI Taxonomy" id="1419723"/>
    <lineage>
        <taxon>Bacteria</taxon>
        <taxon>Pseudomonadati</taxon>
        <taxon>Pseudomonadota</taxon>
        <taxon>Alphaproteobacteria</taxon>
        <taxon>Rhodospirillales</taxon>
        <taxon>Rhodovibrionaceae</taxon>
        <taxon>Fodinicurvata</taxon>
    </lineage>
</organism>
<keyword evidence="2" id="KW-0378">Hydrolase</keyword>
<evidence type="ECO:0000259" key="1">
    <source>
        <dbReference type="Pfam" id="PF08722"/>
    </source>
</evidence>
<keyword evidence="2" id="KW-0540">Nuclease</keyword>